<evidence type="ECO:0000256" key="5">
    <source>
        <dbReference type="ARBA" id="ARBA00011193"/>
    </source>
</evidence>
<dbReference type="NCBIfam" id="NF003807">
    <property type="entry name" value="PRK05395.1-4"/>
    <property type="match status" value="1"/>
</dbReference>
<dbReference type="Gene3D" id="3.40.50.9100">
    <property type="entry name" value="Dehydroquinase, class II"/>
    <property type="match status" value="1"/>
</dbReference>
<reference evidence="13 14" key="1">
    <citation type="submission" date="2018-03" db="EMBL/GenBank/DDBJ databases">
        <authorList>
            <person name="Keele B.F."/>
        </authorList>
    </citation>
    <scope>NUCLEOTIDE SEQUENCE [LARGE SCALE GENOMIC DNA]</scope>
    <source>
        <strain evidence="13 14">CeCT 8812</strain>
    </source>
</reference>
<dbReference type="EMBL" id="OMKW01000002">
    <property type="protein sequence ID" value="SPF28844.1"/>
    <property type="molecule type" value="Genomic_DNA"/>
</dbReference>
<feature type="active site" description="Proton acceptor" evidence="9 10">
    <location>
        <position position="24"/>
    </location>
</feature>
<gene>
    <name evidence="9 13" type="primary">aroQ</name>
    <name evidence="13" type="ORF">POI8812_01147</name>
</gene>
<dbReference type="UniPathway" id="UPA00053">
    <property type="reaction ID" value="UER00086"/>
</dbReference>
<dbReference type="PANTHER" id="PTHR21272">
    <property type="entry name" value="CATABOLIC 3-DEHYDROQUINASE"/>
    <property type="match status" value="1"/>
</dbReference>
<dbReference type="EC" id="4.2.1.10" evidence="6 9"/>
<accession>A0A2R8A9E4</accession>
<dbReference type="GO" id="GO:0003855">
    <property type="term" value="F:3-dehydroquinate dehydratase activity"/>
    <property type="evidence" value="ECO:0007669"/>
    <property type="project" value="UniProtKB-UniRule"/>
</dbReference>
<keyword evidence="9" id="KW-0028">Amino-acid biosynthesis</keyword>
<evidence type="ECO:0000256" key="11">
    <source>
        <dbReference type="PIRSR" id="PIRSR001399-2"/>
    </source>
</evidence>
<evidence type="ECO:0000256" key="7">
    <source>
        <dbReference type="ARBA" id="ARBA00023141"/>
    </source>
</evidence>
<feature type="binding site" evidence="9 11">
    <location>
        <position position="113"/>
    </location>
    <ligand>
        <name>substrate</name>
    </ligand>
</feature>
<dbReference type="RefSeq" id="WP_108781599.1">
    <property type="nucleotide sequence ID" value="NZ_OMKW01000002.1"/>
</dbReference>
<dbReference type="InterPro" id="IPR036441">
    <property type="entry name" value="DHquinase_II_sf"/>
</dbReference>
<keyword evidence="14" id="KW-1185">Reference proteome</keyword>
<dbReference type="GO" id="GO:0009073">
    <property type="term" value="P:aromatic amino acid family biosynthetic process"/>
    <property type="evidence" value="ECO:0007669"/>
    <property type="project" value="UniProtKB-KW"/>
</dbReference>
<evidence type="ECO:0000256" key="6">
    <source>
        <dbReference type="ARBA" id="ARBA00012060"/>
    </source>
</evidence>
<dbReference type="InterPro" id="IPR001874">
    <property type="entry name" value="DHquinase_II"/>
</dbReference>
<dbReference type="HAMAP" id="MF_00169">
    <property type="entry name" value="AroQ"/>
    <property type="match status" value="1"/>
</dbReference>
<feature type="binding site" evidence="9 11">
    <location>
        <position position="88"/>
    </location>
    <ligand>
        <name>substrate</name>
    </ligand>
</feature>
<evidence type="ECO:0000256" key="3">
    <source>
        <dbReference type="ARBA" id="ARBA00004902"/>
    </source>
</evidence>
<dbReference type="SUPFAM" id="SSF52304">
    <property type="entry name" value="Type II 3-dehydroquinate dehydratase"/>
    <property type="match status" value="1"/>
</dbReference>
<evidence type="ECO:0000256" key="8">
    <source>
        <dbReference type="ARBA" id="ARBA00023239"/>
    </source>
</evidence>
<evidence type="ECO:0000256" key="1">
    <source>
        <dbReference type="ARBA" id="ARBA00001864"/>
    </source>
</evidence>
<dbReference type="Pfam" id="PF01220">
    <property type="entry name" value="DHquinase_II"/>
    <property type="match status" value="1"/>
</dbReference>
<evidence type="ECO:0000256" key="2">
    <source>
        <dbReference type="ARBA" id="ARBA00003924"/>
    </source>
</evidence>
<organism evidence="13 14">
    <name type="scientific">Pontivivens insulae</name>
    <dbReference type="NCBI Taxonomy" id="1639689"/>
    <lineage>
        <taxon>Bacteria</taxon>
        <taxon>Pseudomonadati</taxon>
        <taxon>Pseudomonadota</taxon>
        <taxon>Alphaproteobacteria</taxon>
        <taxon>Rhodobacterales</taxon>
        <taxon>Paracoccaceae</taxon>
        <taxon>Pontivivens</taxon>
    </lineage>
</organism>
<keyword evidence="7 9" id="KW-0057">Aromatic amino acid biosynthesis</keyword>
<comment type="pathway">
    <text evidence="3 9">Metabolic intermediate biosynthesis; chorismate biosynthesis; chorismate from D-erythrose 4-phosphate and phosphoenolpyruvate: step 3/7.</text>
</comment>
<comment type="function">
    <text evidence="2 9">Catalyzes a trans-dehydration via an enolate intermediate.</text>
</comment>
<dbReference type="GO" id="GO:0009423">
    <property type="term" value="P:chorismate biosynthetic process"/>
    <property type="evidence" value="ECO:0007669"/>
    <property type="project" value="UniProtKB-UniRule"/>
</dbReference>
<keyword evidence="8 9" id="KW-0456">Lyase</keyword>
<comment type="catalytic activity">
    <reaction evidence="1 9">
        <text>3-dehydroquinate = 3-dehydroshikimate + H2O</text>
        <dbReference type="Rhea" id="RHEA:21096"/>
        <dbReference type="ChEBI" id="CHEBI:15377"/>
        <dbReference type="ChEBI" id="CHEBI:16630"/>
        <dbReference type="ChEBI" id="CHEBI:32364"/>
        <dbReference type="EC" id="4.2.1.10"/>
    </reaction>
</comment>
<dbReference type="OrthoDB" id="9790793at2"/>
<feature type="binding site" evidence="9 11">
    <location>
        <begin position="103"/>
        <end position="104"/>
    </location>
    <ligand>
        <name>substrate</name>
    </ligand>
</feature>
<dbReference type="GO" id="GO:0019631">
    <property type="term" value="P:quinate catabolic process"/>
    <property type="evidence" value="ECO:0007669"/>
    <property type="project" value="TreeGrafter"/>
</dbReference>
<dbReference type="PROSITE" id="PS01029">
    <property type="entry name" value="DEHYDROQUINASE_II"/>
    <property type="match status" value="1"/>
</dbReference>
<dbReference type="CDD" id="cd00466">
    <property type="entry name" value="DHQase_II"/>
    <property type="match status" value="1"/>
</dbReference>
<dbReference type="NCBIfam" id="NF003805">
    <property type="entry name" value="PRK05395.1-2"/>
    <property type="match status" value="1"/>
</dbReference>
<feature type="binding site" evidence="9 11">
    <location>
        <position position="81"/>
    </location>
    <ligand>
        <name>substrate</name>
    </ligand>
</feature>
<dbReference type="InterPro" id="IPR018509">
    <property type="entry name" value="DHquinase_II_CS"/>
</dbReference>
<comment type="subunit">
    <text evidence="5 9">Homododecamer.</text>
</comment>
<feature type="active site" description="Proton donor" evidence="9 10">
    <location>
        <position position="102"/>
    </location>
</feature>
<evidence type="ECO:0000313" key="13">
    <source>
        <dbReference type="EMBL" id="SPF28844.1"/>
    </source>
</evidence>
<sequence>MTTKIHILNGPNLNLLGERQPEIYGHDTLADIEARAQAQCDALGMELTFAQTNSEGGLVDLIQAARAQKAAIIINAGAYTHTSVAVLDALSACDGLFIVELHLSSPHRREAFRHKSYVALAADAVIAGFGADGYRLAVEAVAARVAR</sequence>
<name>A0A2R8A9E4_9RHOB</name>
<evidence type="ECO:0000313" key="14">
    <source>
        <dbReference type="Proteomes" id="UP000244932"/>
    </source>
</evidence>
<dbReference type="NCBIfam" id="NF003806">
    <property type="entry name" value="PRK05395.1-3"/>
    <property type="match status" value="1"/>
</dbReference>
<comment type="similarity">
    <text evidence="4 9">Belongs to the type-II 3-dehydroquinase family.</text>
</comment>
<dbReference type="AlphaFoldDB" id="A0A2R8A9E4"/>
<evidence type="ECO:0000256" key="9">
    <source>
        <dbReference type="HAMAP-Rule" id="MF_00169"/>
    </source>
</evidence>
<dbReference type="PIRSF" id="PIRSF001399">
    <property type="entry name" value="DHquinase_II"/>
    <property type="match status" value="1"/>
</dbReference>
<dbReference type="GO" id="GO:0008652">
    <property type="term" value="P:amino acid biosynthetic process"/>
    <property type="evidence" value="ECO:0007669"/>
    <property type="project" value="UniProtKB-KW"/>
</dbReference>
<evidence type="ECO:0000256" key="12">
    <source>
        <dbReference type="PIRSR" id="PIRSR001399-3"/>
    </source>
</evidence>
<proteinExistence type="inferred from homology"/>
<evidence type="ECO:0000256" key="4">
    <source>
        <dbReference type="ARBA" id="ARBA00011037"/>
    </source>
</evidence>
<dbReference type="Proteomes" id="UP000244932">
    <property type="component" value="Unassembled WGS sequence"/>
</dbReference>
<dbReference type="PANTHER" id="PTHR21272:SF3">
    <property type="entry name" value="CATABOLIC 3-DEHYDROQUINASE"/>
    <property type="match status" value="1"/>
</dbReference>
<feature type="binding site" evidence="9 11">
    <location>
        <position position="75"/>
    </location>
    <ligand>
        <name>substrate</name>
    </ligand>
</feature>
<feature type="site" description="Transition state stabilizer" evidence="9 12">
    <location>
        <position position="19"/>
    </location>
</feature>
<evidence type="ECO:0000256" key="10">
    <source>
        <dbReference type="PIRSR" id="PIRSR001399-1"/>
    </source>
</evidence>
<protein>
    <recommendedName>
        <fullName evidence="6 9">3-dehydroquinate dehydratase</fullName>
        <shortName evidence="9">3-dehydroquinase</shortName>
        <ecNumber evidence="6 9">4.2.1.10</ecNumber>
    </recommendedName>
    <alternativeName>
        <fullName evidence="9">Type II DHQase</fullName>
    </alternativeName>
</protein>